<keyword evidence="2" id="KW-0378">Hydrolase</keyword>
<dbReference type="Proteomes" id="UP001337681">
    <property type="component" value="Unassembled WGS sequence"/>
</dbReference>
<evidence type="ECO:0000313" key="3">
    <source>
        <dbReference type="Proteomes" id="UP001337681"/>
    </source>
</evidence>
<feature type="domain" description="Phosphodiester glycosidase" evidence="1">
    <location>
        <begin position="94"/>
        <end position="284"/>
    </location>
</feature>
<gene>
    <name evidence="2" type="ORF">VRU49_03335</name>
</gene>
<name>A0ABU7H046_9SPHI</name>
<dbReference type="PANTHER" id="PTHR40446:SF2">
    <property type="entry name" value="N-ACETYLGLUCOSAMINE-1-PHOSPHODIESTER ALPHA-N-ACETYLGLUCOSAMINIDASE"/>
    <property type="match status" value="1"/>
</dbReference>
<reference evidence="2 3" key="1">
    <citation type="submission" date="2024-01" db="EMBL/GenBank/DDBJ databases">
        <title>Pedobacter sp. nov., isolated from oil-contaminated soil.</title>
        <authorList>
            <person name="Le N.T.T."/>
        </authorList>
    </citation>
    <scope>NUCLEOTIDE SEQUENCE [LARGE SCALE GENOMIC DNA]</scope>
    <source>
        <strain evidence="2 3">VNH31</strain>
    </source>
</reference>
<proteinExistence type="predicted"/>
<evidence type="ECO:0000259" key="1">
    <source>
        <dbReference type="Pfam" id="PF09992"/>
    </source>
</evidence>
<organism evidence="2 3">
    <name type="scientific">Pedobacter flavus</name>
    <dbReference type="NCBI Taxonomy" id="3113906"/>
    <lineage>
        <taxon>Bacteria</taxon>
        <taxon>Pseudomonadati</taxon>
        <taxon>Bacteroidota</taxon>
        <taxon>Sphingobacteriia</taxon>
        <taxon>Sphingobacteriales</taxon>
        <taxon>Sphingobacteriaceae</taxon>
        <taxon>Pedobacter</taxon>
    </lineage>
</organism>
<dbReference type="Pfam" id="PF09992">
    <property type="entry name" value="NAGPA"/>
    <property type="match status" value="1"/>
</dbReference>
<comment type="caution">
    <text evidence="2">The sequence shown here is derived from an EMBL/GenBank/DDBJ whole genome shotgun (WGS) entry which is preliminary data.</text>
</comment>
<keyword evidence="2" id="KW-0326">Glycosidase</keyword>
<evidence type="ECO:0000313" key="2">
    <source>
        <dbReference type="EMBL" id="MEE1884447.1"/>
    </source>
</evidence>
<dbReference type="EMBL" id="JAZDQU010000001">
    <property type="protein sequence ID" value="MEE1884447.1"/>
    <property type="molecule type" value="Genomic_DNA"/>
</dbReference>
<keyword evidence="3" id="KW-1185">Reference proteome</keyword>
<dbReference type="InterPro" id="IPR018711">
    <property type="entry name" value="NAGPA"/>
</dbReference>
<accession>A0ABU7H046</accession>
<dbReference type="PANTHER" id="PTHR40446">
    <property type="entry name" value="N-ACETYLGLUCOSAMINE-1-PHOSPHODIESTER ALPHA-N-ACETYLGLUCOSAMINIDASE"/>
    <property type="match status" value="1"/>
</dbReference>
<dbReference type="GO" id="GO:0016798">
    <property type="term" value="F:hydrolase activity, acting on glycosyl bonds"/>
    <property type="evidence" value="ECO:0007669"/>
    <property type="project" value="UniProtKB-KW"/>
</dbReference>
<sequence length="287" mass="32018">MKKLVLTFNILLFFVGLAVAQSIDSLNIVNAKWKTQKIAPHTRLKTYHFSNNSLFNANQYISFVEIKNKGKKVKLSLGADSGTLYKTSEFGIKNNALLAINGTFFDIKNGGSVDYIRANGQLINSNKLDNNQRARHQQAAITIDKGRLAIKKWDNTLTWEEELKESDIMVSGPLLIYKNSVEALDKSSFTTARHPRTVVGVKKNGNVILLTVDGRHENSAGMSLNELTLLMKWLGSEDALNLDGGGSTTLWLNNNQENGVVNYPSDNKKWDHEGERKVANVILLKKN</sequence>
<dbReference type="RefSeq" id="WP_330145362.1">
    <property type="nucleotide sequence ID" value="NZ_JAZDQU010000001.1"/>
</dbReference>
<protein>
    <submittedName>
        <fullName evidence="2">Phosphodiester glycosidase family protein</fullName>
    </submittedName>
</protein>